<feature type="compositionally biased region" description="Gly residues" evidence="1">
    <location>
        <begin position="35"/>
        <end position="45"/>
    </location>
</feature>
<evidence type="ECO:0000313" key="4">
    <source>
        <dbReference type="Proteomes" id="UP000431451"/>
    </source>
</evidence>
<protein>
    <submittedName>
        <fullName evidence="3">Uncharacterized protein</fullName>
    </submittedName>
</protein>
<organism evidence="3 4">
    <name type="scientific">Clostridium neonatale</name>
    <dbReference type="NCBI Taxonomy" id="137838"/>
    <lineage>
        <taxon>Bacteria</taxon>
        <taxon>Bacillati</taxon>
        <taxon>Bacillota</taxon>
        <taxon>Clostridia</taxon>
        <taxon>Eubacteriales</taxon>
        <taxon>Clostridiaceae</taxon>
        <taxon>Clostridium</taxon>
    </lineage>
</organism>
<dbReference type="SMART" id="SM00978">
    <property type="entry name" value="Tim44"/>
    <property type="match status" value="1"/>
</dbReference>
<dbReference type="Proteomes" id="UP000431451">
    <property type="component" value="Unassembled WGS sequence"/>
</dbReference>
<evidence type="ECO:0000256" key="1">
    <source>
        <dbReference type="SAM" id="MobiDB-lite"/>
    </source>
</evidence>
<feature type="region of interest" description="Disordered" evidence="1">
    <location>
        <begin position="35"/>
        <end position="59"/>
    </location>
</feature>
<evidence type="ECO:0000313" key="3">
    <source>
        <dbReference type="EMBL" id="VCT84460.1"/>
    </source>
</evidence>
<keyword evidence="2" id="KW-0472">Membrane</keyword>
<dbReference type="InterPro" id="IPR032710">
    <property type="entry name" value="NTF2-like_dom_sf"/>
</dbReference>
<gene>
    <name evidence="3" type="ORF">CNEONATNEC25_02060</name>
</gene>
<feature type="transmembrane region" description="Helical" evidence="2">
    <location>
        <begin position="7"/>
        <end position="27"/>
    </location>
</feature>
<keyword evidence="2" id="KW-0812">Transmembrane</keyword>
<dbReference type="EMBL" id="UWJD01000001">
    <property type="protein sequence ID" value="VCT84460.1"/>
    <property type="molecule type" value="Genomic_DNA"/>
</dbReference>
<dbReference type="InterPro" id="IPR007379">
    <property type="entry name" value="Tim44-like_dom"/>
</dbReference>
<keyword evidence="2" id="KW-1133">Transmembrane helix</keyword>
<evidence type="ECO:0000256" key="2">
    <source>
        <dbReference type="SAM" id="Phobius"/>
    </source>
</evidence>
<dbReference type="Pfam" id="PF04280">
    <property type="entry name" value="Tim44"/>
    <property type="match status" value="1"/>
</dbReference>
<dbReference type="SUPFAM" id="SSF54427">
    <property type="entry name" value="NTF2-like"/>
    <property type="match status" value="1"/>
</dbReference>
<dbReference type="RefSeq" id="WP_159116244.1">
    <property type="nucleotide sequence ID" value="NZ_CAMTCM010000175.1"/>
</dbReference>
<proteinExistence type="predicted"/>
<dbReference type="AlphaFoldDB" id="A0A650LUA7"/>
<reference evidence="3 4" key="1">
    <citation type="submission" date="2018-06" db="EMBL/GenBank/DDBJ databases">
        <authorList>
            <consortium name="IHU Genomes"/>
        </authorList>
    </citation>
    <scope>NUCLEOTIDE SEQUENCE [LARGE SCALE GENOMIC DNA]</scope>
    <source>
        <strain evidence="3 4">NEC25</strain>
    </source>
</reference>
<dbReference type="Gene3D" id="3.10.450.240">
    <property type="match status" value="1"/>
</dbReference>
<accession>A0A650LUA7</accession>
<name>A0A650LUA7_9CLOT</name>
<sequence>MKRFSKYFIIFSMIIMIIFQSYTLSFARSGGGGSGGGGGGGGGGSHSSSTNHSDRSTGKSNPLGNVMFIIFAGVIWQREKIVCKVKVARKSMEANKLIIYLRKIDNNYSKDILNDRVKETYFKMQEAWTNRDVEISKEYMSDSIYNLHSNKLEWMKVRNERNVLSNIKLLDFKPVSIEHYKDNSKDIVWFYIKGSMIDYIINEEKNEVIEGNFKSSSFIEFWKFIKKDNKWVIDKISQKDEVYISEFIIVSEE</sequence>